<reference evidence="2" key="1">
    <citation type="submission" date="2015-11" db="EMBL/GenBank/DDBJ databases">
        <title>Complete mitochondrial genome of Fascioloides magna.</title>
        <authorList>
            <person name="Ma J."/>
            <person name="He J.J."/>
            <person name="Zhu X.Q."/>
        </authorList>
    </citation>
    <scope>NUCLEOTIDE SEQUENCE</scope>
</reference>
<accession>A0A120L105</accession>
<feature type="transmembrane region" description="Helical" evidence="1">
    <location>
        <begin position="55"/>
        <end position="75"/>
    </location>
</feature>
<keyword evidence="2" id="KW-0496">Mitochondrion</keyword>
<gene>
    <name evidence="2" type="primary">nad4L</name>
</gene>
<feature type="transmembrane region" description="Helical" evidence="1">
    <location>
        <begin position="6"/>
        <end position="24"/>
    </location>
</feature>
<dbReference type="EMBL" id="KU060148">
    <property type="protein sequence ID" value="AMF83643.1"/>
    <property type="molecule type" value="Genomic_DNA"/>
</dbReference>
<dbReference type="AlphaFoldDB" id="A0A120L105"/>
<keyword evidence="1" id="KW-0472">Membrane</keyword>
<keyword evidence="1" id="KW-0812">Transmembrane</keyword>
<organism evidence="2">
    <name type="scientific">Fascioloides magna</name>
    <dbReference type="NCBI Taxonomy" id="394415"/>
    <lineage>
        <taxon>Eukaryota</taxon>
        <taxon>Metazoa</taxon>
        <taxon>Spiralia</taxon>
        <taxon>Lophotrochozoa</taxon>
        <taxon>Platyhelminthes</taxon>
        <taxon>Trematoda</taxon>
        <taxon>Digenea</taxon>
        <taxon>Plagiorchiida</taxon>
        <taxon>Echinostomata</taxon>
        <taxon>Echinostomatoidea</taxon>
        <taxon>Fasciolidae</taxon>
        <taxon>Fascioloides</taxon>
    </lineage>
</organism>
<protein>
    <submittedName>
        <fullName evidence="2">NADH dehydrogenase subunit 4L</fullName>
    </submittedName>
</protein>
<dbReference type="Pfam" id="PF06235">
    <property type="entry name" value="NAD4L"/>
    <property type="match status" value="1"/>
</dbReference>
<sequence>MQGGLVGLLCTGGLVIVFGFFLSLGRLLNCLIVVENFNVLLLFVCLLGQWDEFRIIFIALMVIFTIEVTLGLVTLTRLWDFSSLIGIVGV</sequence>
<dbReference type="InterPro" id="IPR009356">
    <property type="entry name" value="NAD_DH_su4L"/>
</dbReference>
<proteinExistence type="predicted"/>
<feature type="transmembrane region" description="Helical" evidence="1">
    <location>
        <begin position="31"/>
        <end position="49"/>
    </location>
</feature>
<name>A0A120L105_9TREM</name>
<keyword evidence="1" id="KW-1133">Transmembrane helix</keyword>
<evidence type="ECO:0000256" key="1">
    <source>
        <dbReference type="SAM" id="Phobius"/>
    </source>
</evidence>
<evidence type="ECO:0000313" key="2">
    <source>
        <dbReference type="EMBL" id="AMF83643.1"/>
    </source>
</evidence>
<geneLocation type="mitochondrion" evidence="2"/>